<dbReference type="AlphaFoldDB" id="A0AA37RTI7"/>
<comment type="similarity">
    <text evidence="1">Belongs to the LysR transcriptional regulatory family.</text>
</comment>
<dbReference type="RefSeq" id="WP_095506677.1">
    <property type="nucleotide sequence ID" value="NZ_BSNC01000002.1"/>
</dbReference>
<keyword evidence="7" id="KW-1185">Reference proteome</keyword>
<reference evidence="6" key="2">
    <citation type="submission" date="2023-01" db="EMBL/GenBank/DDBJ databases">
        <title>Draft genome sequence of Paraferrimonas sedimenticola strain NBRC 101628.</title>
        <authorList>
            <person name="Sun Q."/>
            <person name="Mori K."/>
        </authorList>
    </citation>
    <scope>NUCLEOTIDE SEQUENCE</scope>
    <source>
        <strain evidence="6">NBRC 101628</strain>
    </source>
</reference>
<dbReference type="PANTHER" id="PTHR30126:SF91">
    <property type="entry name" value="LYSR FAMILY TRANSCRIPTIONAL REGULATOR"/>
    <property type="match status" value="1"/>
</dbReference>
<evidence type="ECO:0000256" key="1">
    <source>
        <dbReference type="ARBA" id="ARBA00009437"/>
    </source>
</evidence>
<evidence type="ECO:0000313" key="7">
    <source>
        <dbReference type="Proteomes" id="UP001161422"/>
    </source>
</evidence>
<dbReference type="PROSITE" id="PS50931">
    <property type="entry name" value="HTH_LYSR"/>
    <property type="match status" value="1"/>
</dbReference>
<keyword evidence="2" id="KW-0805">Transcription regulation</keyword>
<reference evidence="6" key="1">
    <citation type="journal article" date="2014" name="Int. J. Syst. Evol. Microbiol.">
        <title>Complete genome sequence of Corynebacterium casei LMG S-19264T (=DSM 44701T), isolated from a smear-ripened cheese.</title>
        <authorList>
            <consortium name="US DOE Joint Genome Institute (JGI-PGF)"/>
            <person name="Walter F."/>
            <person name="Albersmeier A."/>
            <person name="Kalinowski J."/>
            <person name="Ruckert C."/>
        </authorList>
    </citation>
    <scope>NUCLEOTIDE SEQUENCE</scope>
    <source>
        <strain evidence="6">NBRC 101628</strain>
    </source>
</reference>
<dbReference type="InterPro" id="IPR005119">
    <property type="entry name" value="LysR_subst-bd"/>
</dbReference>
<evidence type="ECO:0000256" key="3">
    <source>
        <dbReference type="ARBA" id="ARBA00023125"/>
    </source>
</evidence>
<keyword evidence="3" id="KW-0238">DNA-binding</keyword>
<dbReference type="EMBL" id="BSNC01000002">
    <property type="protein sequence ID" value="GLP95356.1"/>
    <property type="molecule type" value="Genomic_DNA"/>
</dbReference>
<dbReference type="GO" id="GO:0003700">
    <property type="term" value="F:DNA-binding transcription factor activity"/>
    <property type="evidence" value="ECO:0007669"/>
    <property type="project" value="InterPro"/>
</dbReference>
<evidence type="ECO:0000256" key="4">
    <source>
        <dbReference type="ARBA" id="ARBA00023163"/>
    </source>
</evidence>
<dbReference type="InterPro" id="IPR036388">
    <property type="entry name" value="WH-like_DNA-bd_sf"/>
</dbReference>
<dbReference type="CDD" id="cd05466">
    <property type="entry name" value="PBP2_LTTR_substrate"/>
    <property type="match status" value="1"/>
</dbReference>
<dbReference type="InterPro" id="IPR036390">
    <property type="entry name" value="WH_DNA-bd_sf"/>
</dbReference>
<dbReference type="Gene3D" id="1.10.10.10">
    <property type="entry name" value="Winged helix-like DNA-binding domain superfamily/Winged helix DNA-binding domain"/>
    <property type="match status" value="1"/>
</dbReference>
<protein>
    <submittedName>
        <fullName evidence="6">Transcriptional regulator</fullName>
    </submittedName>
</protein>
<dbReference type="Proteomes" id="UP001161422">
    <property type="component" value="Unassembled WGS sequence"/>
</dbReference>
<proteinExistence type="inferred from homology"/>
<gene>
    <name evidence="6" type="ORF">GCM10007895_06620</name>
</gene>
<dbReference type="PANTHER" id="PTHR30126">
    <property type="entry name" value="HTH-TYPE TRANSCRIPTIONAL REGULATOR"/>
    <property type="match status" value="1"/>
</dbReference>
<dbReference type="Pfam" id="PF03466">
    <property type="entry name" value="LysR_substrate"/>
    <property type="match status" value="1"/>
</dbReference>
<dbReference type="SUPFAM" id="SSF53850">
    <property type="entry name" value="Periplasmic binding protein-like II"/>
    <property type="match status" value="1"/>
</dbReference>
<sequence>MLITLERLQYLALVVETGSFSAAARQLGCTAWTVNQVLQNMETDLGKPLFERHPGKPPIPTVFAKSLYFQALEVMPRIEAMEAKASSIQQGVEDEVSFVVHPMVLYPKIASLLAQLPAKFENTNVRLIESEEYDLIGEDIDVGIVPNLMSLHRGKEWLQIDNIEWVCLVATTHPLSKKRGELDQTDLGRYHQLLYKPRQSGHEMIHDSLNASSKQIICERFFQYREMLLAGAGFAWMPKQLATDWIASKRLVALKLSYHQSAMFWGIDMIWGANIGPAAQWLVDSIRSS</sequence>
<evidence type="ECO:0000256" key="2">
    <source>
        <dbReference type="ARBA" id="ARBA00023015"/>
    </source>
</evidence>
<evidence type="ECO:0000259" key="5">
    <source>
        <dbReference type="PROSITE" id="PS50931"/>
    </source>
</evidence>
<name>A0AA37RTI7_9GAMM</name>
<comment type="caution">
    <text evidence="6">The sequence shown here is derived from an EMBL/GenBank/DDBJ whole genome shotgun (WGS) entry which is preliminary data.</text>
</comment>
<accession>A0AA37RTI7</accession>
<dbReference type="InterPro" id="IPR000847">
    <property type="entry name" value="LysR_HTH_N"/>
</dbReference>
<dbReference type="SUPFAM" id="SSF46785">
    <property type="entry name" value="Winged helix' DNA-binding domain"/>
    <property type="match status" value="1"/>
</dbReference>
<dbReference type="GO" id="GO:0000976">
    <property type="term" value="F:transcription cis-regulatory region binding"/>
    <property type="evidence" value="ECO:0007669"/>
    <property type="project" value="TreeGrafter"/>
</dbReference>
<keyword evidence="4" id="KW-0804">Transcription</keyword>
<dbReference type="Gene3D" id="3.40.190.290">
    <property type="match status" value="1"/>
</dbReference>
<organism evidence="6 7">
    <name type="scientific">Paraferrimonas sedimenticola</name>
    <dbReference type="NCBI Taxonomy" id="375674"/>
    <lineage>
        <taxon>Bacteria</taxon>
        <taxon>Pseudomonadati</taxon>
        <taxon>Pseudomonadota</taxon>
        <taxon>Gammaproteobacteria</taxon>
        <taxon>Alteromonadales</taxon>
        <taxon>Ferrimonadaceae</taxon>
        <taxon>Paraferrimonas</taxon>
    </lineage>
</organism>
<feature type="domain" description="HTH lysR-type" evidence="5">
    <location>
        <begin position="3"/>
        <end position="61"/>
    </location>
</feature>
<evidence type="ECO:0000313" key="6">
    <source>
        <dbReference type="EMBL" id="GLP95356.1"/>
    </source>
</evidence>
<dbReference type="Pfam" id="PF00126">
    <property type="entry name" value="HTH_1"/>
    <property type="match status" value="1"/>
</dbReference>